<keyword evidence="4 10" id="KW-0812">Transmembrane</keyword>
<feature type="compositionally biased region" description="Polar residues" evidence="9">
    <location>
        <begin position="1"/>
        <end position="22"/>
    </location>
</feature>
<evidence type="ECO:0000256" key="9">
    <source>
        <dbReference type="SAM" id="MobiDB-lite"/>
    </source>
</evidence>
<dbReference type="GO" id="GO:0035673">
    <property type="term" value="F:oligopeptide transmembrane transporter activity"/>
    <property type="evidence" value="ECO:0007669"/>
    <property type="project" value="InterPro"/>
</dbReference>
<comment type="caution">
    <text evidence="11">The sequence shown here is derived from an EMBL/GenBank/DDBJ whole genome shotgun (WGS) entry which is preliminary data.</text>
</comment>
<dbReference type="InterPro" id="IPR004813">
    <property type="entry name" value="OPT"/>
</dbReference>
<feature type="transmembrane region" description="Helical" evidence="10">
    <location>
        <begin position="546"/>
        <end position="566"/>
    </location>
</feature>
<keyword evidence="5" id="KW-0571">Peptide transport</keyword>
<reference evidence="11" key="1">
    <citation type="journal article" date="2021" name="Nat. Commun.">
        <title>Genetic determinants of endophytism in the Arabidopsis root mycobiome.</title>
        <authorList>
            <person name="Mesny F."/>
            <person name="Miyauchi S."/>
            <person name="Thiergart T."/>
            <person name="Pickel B."/>
            <person name="Atanasova L."/>
            <person name="Karlsson M."/>
            <person name="Huettel B."/>
            <person name="Barry K.W."/>
            <person name="Haridas S."/>
            <person name="Chen C."/>
            <person name="Bauer D."/>
            <person name="Andreopoulos W."/>
            <person name="Pangilinan J."/>
            <person name="LaButti K."/>
            <person name="Riley R."/>
            <person name="Lipzen A."/>
            <person name="Clum A."/>
            <person name="Drula E."/>
            <person name="Henrissat B."/>
            <person name="Kohler A."/>
            <person name="Grigoriev I.V."/>
            <person name="Martin F.M."/>
            <person name="Hacquard S."/>
        </authorList>
    </citation>
    <scope>NUCLEOTIDE SEQUENCE</scope>
    <source>
        <strain evidence="11">MPI-SDFR-AT-0117</strain>
    </source>
</reference>
<gene>
    <name evidence="11" type="ORF">F5X68DRAFT_187980</name>
</gene>
<accession>A0A9P8VJB5</accession>
<dbReference type="AlphaFoldDB" id="A0A9P8VJB5"/>
<sequence>MSTPAAVRRTSTGDVSPTSPTASDLGLPEKSAILVSGEAINEKVVSEDPSSTDLADDGSDKDAIIITGADAALHLLPMRDDGDPAITFRSLFLASGLSCFSAVMYQIYQFKPTAITIQGTFIVLISYFIGNGWALFLPRGDKFIARWRANGGQGSLPWWITAINFINPGPWGLKEHAICSITATSASNAAESITVFAAQDLFYDLPISATTVILSVISIGLFGYGITGLMRPIAVWHVEAVYWSSLPTVKTLQGLHWQQCLAAMHATGDKATTLTRLFGGATNNEGLGLFTLSFDWQYITSFSTSLPLTLQAHQALGFFICFLAMLGIYYTNQWNAKSLPFMSTRLKTADGDPYPLTSVFTGGILDKAALAENGLPRLTGSFVYAMFMANAAIGALIAHTILFWGKDIIATVKNARKGIFNDRHHAHMTKNYKEAPWWWYALILLGSFILGLVVVIKENITLPIWAYVVALVIGSVIAPFSTILYSRYGNGIATNNLSKMLAGIMIPGRPVGNMYFAAWSHNVIVNALNLSNDLKMGEYLKIPPRAMFLTQIYGTVLGGFVSYAVMHSIVGEHRDLLVNSDGDSSWSGATIQSYNTNATSWALASSLYGIASEYWLVPFGLLIGAGAVAVHRVIYQFVPRIKRFDVGDLNLPQLIQYAGYIPYNASQTCVLFSQVLAGFFIQFYLRNYRPRIFKDYSYLVTGAFDGASLTVLFILSFAVFGAGGKSHPFPTWWGNNADGNYDHCPIPE</sequence>
<evidence type="ECO:0000256" key="2">
    <source>
        <dbReference type="ARBA" id="ARBA00008807"/>
    </source>
</evidence>
<evidence type="ECO:0000256" key="3">
    <source>
        <dbReference type="ARBA" id="ARBA00022448"/>
    </source>
</evidence>
<keyword evidence="6" id="KW-0653">Protein transport</keyword>
<dbReference type="InterPro" id="IPR004648">
    <property type="entry name" value="Oligpept_transpt"/>
</dbReference>
<evidence type="ECO:0000256" key="5">
    <source>
        <dbReference type="ARBA" id="ARBA00022856"/>
    </source>
</evidence>
<feature type="transmembrane region" description="Helical" evidence="10">
    <location>
        <begin position="615"/>
        <end position="635"/>
    </location>
</feature>
<comment type="subcellular location">
    <subcellularLocation>
        <location evidence="1">Membrane</location>
        <topology evidence="1">Multi-pass membrane protein</topology>
    </subcellularLocation>
</comment>
<evidence type="ECO:0000256" key="7">
    <source>
        <dbReference type="ARBA" id="ARBA00022989"/>
    </source>
</evidence>
<dbReference type="NCBIfam" id="TIGR00728">
    <property type="entry name" value="OPT_sfam"/>
    <property type="match status" value="1"/>
</dbReference>
<evidence type="ECO:0000256" key="6">
    <source>
        <dbReference type="ARBA" id="ARBA00022927"/>
    </source>
</evidence>
<feature type="transmembrane region" description="Helical" evidence="10">
    <location>
        <begin position="86"/>
        <end position="108"/>
    </location>
</feature>
<dbReference type="Proteomes" id="UP000770015">
    <property type="component" value="Unassembled WGS sequence"/>
</dbReference>
<feature type="transmembrane region" description="Helical" evidence="10">
    <location>
        <begin position="315"/>
        <end position="332"/>
    </location>
</feature>
<evidence type="ECO:0000313" key="11">
    <source>
        <dbReference type="EMBL" id="KAH6692283.1"/>
    </source>
</evidence>
<protein>
    <submittedName>
        <fullName evidence="11">OPT oligopeptide transporter protein-domain-containing protein</fullName>
    </submittedName>
</protein>
<keyword evidence="3" id="KW-0813">Transport</keyword>
<feature type="transmembrane region" description="Helical" evidence="10">
    <location>
        <begin position="114"/>
        <end position="137"/>
    </location>
</feature>
<keyword evidence="7 10" id="KW-1133">Transmembrane helix</keyword>
<feature type="region of interest" description="Disordered" evidence="9">
    <location>
        <begin position="1"/>
        <end position="28"/>
    </location>
</feature>
<evidence type="ECO:0000313" key="12">
    <source>
        <dbReference type="Proteomes" id="UP000770015"/>
    </source>
</evidence>
<dbReference type="Pfam" id="PF03169">
    <property type="entry name" value="OPT"/>
    <property type="match status" value="1"/>
</dbReference>
<feature type="transmembrane region" description="Helical" evidence="10">
    <location>
        <begin position="462"/>
        <end position="485"/>
    </location>
</feature>
<keyword evidence="8 10" id="KW-0472">Membrane</keyword>
<keyword evidence="12" id="KW-1185">Reference proteome</keyword>
<evidence type="ECO:0000256" key="8">
    <source>
        <dbReference type="ARBA" id="ARBA00023136"/>
    </source>
</evidence>
<feature type="transmembrane region" description="Helical" evidence="10">
    <location>
        <begin position="696"/>
        <end position="720"/>
    </location>
</feature>
<feature type="transmembrane region" description="Helical" evidence="10">
    <location>
        <begin position="382"/>
        <end position="404"/>
    </location>
</feature>
<dbReference type="EMBL" id="JAGSXJ010000004">
    <property type="protein sequence ID" value="KAH6692283.1"/>
    <property type="molecule type" value="Genomic_DNA"/>
</dbReference>
<proteinExistence type="inferred from homology"/>
<dbReference type="GO" id="GO:0016020">
    <property type="term" value="C:membrane"/>
    <property type="evidence" value="ECO:0007669"/>
    <property type="project" value="UniProtKB-SubCell"/>
</dbReference>
<comment type="similarity">
    <text evidence="2">Belongs to the oligopeptide OPT transporter family.</text>
</comment>
<evidence type="ECO:0000256" key="1">
    <source>
        <dbReference type="ARBA" id="ARBA00004141"/>
    </source>
</evidence>
<dbReference type="PANTHER" id="PTHR22601">
    <property type="entry name" value="ISP4 LIKE PROTEIN"/>
    <property type="match status" value="1"/>
</dbReference>
<evidence type="ECO:0000256" key="10">
    <source>
        <dbReference type="SAM" id="Phobius"/>
    </source>
</evidence>
<evidence type="ECO:0000256" key="4">
    <source>
        <dbReference type="ARBA" id="ARBA00022692"/>
    </source>
</evidence>
<feature type="transmembrane region" description="Helical" evidence="10">
    <location>
        <begin position="437"/>
        <end position="456"/>
    </location>
</feature>
<organism evidence="11 12">
    <name type="scientific">Plectosphaerella plurivora</name>
    <dbReference type="NCBI Taxonomy" id="936078"/>
    <lineage>
        <taxon>Eukaryota</taxon>
        <taxon>Fungi</taxon>
        <taxon>Dikarya</taxon>
        <taxon>Ascomycota</taxon>
        <taxon>Pezizomycotina</taxon>
        <taxon>Sordariomycetes</taxon>
        <taxon>Hypocreomycetidae</taxon>
        <taxon>Glomerellales</taxon>
        <taxon>Plectosphaerellaceae</taxon>
        <taxon>Plectosphaerella</taxon>
    </lineage>
</organism>
<name>A0A9P8VJB5_9PEZI</name>
<dbReference type="GO" id="GO:0015031">
    <property type="term" value="P:protein transport"/>
    <property type="evidence" value="ECO:0007669"/>
    <property type="project" value="UniProtKB-KW"/>
</dbReference>
<dbReference type="OrthoDB" id="9986677at2759"/>